<proteinExistence type="predicted"/>
<dbReference type="PRINTS" id="PR00019">
    <property type="entry name" value="LEURICHRPT"/>
</dbReference>
<organism evidence="3">
    <name type="scientific">marine sediment metagenome</name>
    <dbReference type="NCBI Taxonomy" id="412755"/>
    <lineage>
        <taxon>unclassified sequences</taxon>
        <taxon>metagenomes</taxon>
        <taxon>ecological metagenomes</taxon>
    </lineage>
</organism>
<dbReference type="InterPro" id="IPR003591">
    <property type="entry name" value="Leu-rich_rpt_typical-subtyp"/>
</dbReference>
<dbReference type="InterPro" id="IPR032675">
    <property type="entry name" value="LRR_dom_sf"/>
</dbReference>
<dbReference type="InterPro" id="IPR050216">
    <property type="entry name" value="LRR_domain-containing"/>
</dbReference>
<name>A0A0F9GYG6_9ZZZZ</name>
<dbReference type="SUPFAM" id="SSF52058">
    <property type="entry name" value="L domain-like"/>
    <property type="match status" value="1"/>
</dbReference>
<dbReference type="SMART" id="SM00364">
    <property type="entry name" value="LRR_BAC"/>
    <property type="match status" value="4"/>
</dbReference>
<dbReference type="Gene3D" id="3.80.10.10">
    <property type="entry name" value="Ribonuclease Inhibitor"/>
    <property type="match status" value="2"/>
</dbReference>
<sequence>MSEFIVNRFLSLKLEYGETNIYINERKIDQCKYLLLDKISHSEIPNFLESFESVDEATVNADHSLENTPDLIPPETEFWAHCSNLQVWAENNYDTRLLHMSIAFSLLKELAEAGDVVAKRAFKEEIAKRLGSGYPSVVDFLILEHFDDNLSHEELITSVLVPEEAEIILELEILTGNQFFQSSKVNESYFEEGPFQQRFVVKNNHVTGLWIHWGKQNPKTLPEGIVKLRRLKQLYYTGDKIKFLPKVILKLSGLEDLNVESEFLEEIPDNISNLKALKSLSICSANLKNVPENIGKLFKLEYLSLSFNLVDVPDSLGDLKKLKALDLSYNRLNTIPEFIFGLINLTSLDLKRNSLDILSNSICRLQNLNTLNLRRNSIIKLPKSLIKMKNLKFLFINKLQDEKSDMIINTIRKNGVTVFVD</sequence>
<protein>
    <recommendedName>
        <fullName evidence="4">Leucine-rich repeat domain-containing protein</fullName>
    </recommendedName>
</protein>
<dbReference type="PROSITE" id="PS51450">
    <property type="entry name" value="LRR"/>
    <property type="match status" value="1"/>
</dbReference>
<dbReference type="PANTHER" id="PTHR48051:SF1">
    <property type="entry name" value="RAS SUPPRESSOR PROTEIN 1"/>
    <property type="match status" value="1"/>
</dbReference>
<dbReference type="PANTHER" id="PTHR48051">
    <property type="match status" value="1"/>
</dbReference>
<dbReference type="SMART" id="SM00369">
    <property type="entry name" value="LRR_TYP"/>
    <property type="match status" value="3"/>
</dbReference>
<dbReference type="GO" id="GO:0005737">
    <property type="term" value="C:cytoplasm"/>
    <property type="evidence" value="ECO:0007669"/>
    <property type="project" value="TreeGrafter"/>
</dbReference>
<evidence type="ECO:0000256" key="2">
    <source>
        <dbReference type="ARBA" id="ARBA00022737"/>
    </source>
</evidence>
<evidence type="ECO:0008006" key="4">
    <source>
        <dbReference type="Google" id="ProtNLM"/>
    </source>
</evidence>
<comment type="caution">
    <text evidence="3">The sequence shown here is derived from an EMBL/GenBank/DDBJ whole genome shotgun (WGS) entry which is preliminary data.</text>
</comment>
<dbReference type="AlphaFoldDB" id="A0A0F9GYG6"/>
<reference evidence="3" key="1">
    <citation type="journal article" date="2015" name="Nature">
        <title>Complex archaea that bridge the gap between prokaryotes and eukaryotes.</title>
        <authorList>
            <person name="Spang A."/>
            <person name="Saw J.H."/>
            <person name="Jorgensen S.L."/>
            <person name="Zaremba-Niedzwiedzka K."/>
            <person name="Martijn J."/>
            <person name="Lind A.E."/>
            <person name="van Eijk R."/>
            <person name="Schleper C."/>
            <person name="Guy L."/>
            <person name="Ettema T.J."/>
        </authorList>
    </citation>
    <scope>NUCLEOTIDE SEQUENCE</scope>
</reference>
<dbReference type="InterPro" id="IPR001611">
    <property type="entry name" value="Leu-rich_rpt"/>
</dbReference>
<evidence type="ECO:0000313" key="3">
    <source>
        <dbReference type="EMBL" id="KKL68152.1"/>
    </source>
</evidence>
<keyword evidence="1" id="KW-0433">Leucine-rich repeat</keyword>
<dbReference type="EMBL" id="LAZR01026623">
    <property type="protein sequence ID" value="KKL68152.1"/>
    <property type="molecule type" value="Genomic_DNA"/>
</dbReference>
<accession>A0A0F9GYG6</accession>
<keyword evidence="2" id="KW-0677">Repeat</keyword>
<dbReference type="Pfam" id="PF13855">
    <property type="entry name" value="LRR_8"/>
    <property type="match status" value="1"/>
</dbReference>
<gene>
    <name evidence="3" type="ORF">LCGC14_2127850</name>
</gene>
<evidence type="ECO:0000256" key="1">
    <source>
        <dbReference type="ARBA" id="ARBA00022614"/>
    </source>
</evidence>